<dbReference type="AlphaFoldDB" id="A0A8J5IAS3"/>
<dbReference type="Proteomes" id="UP000709295">
    <property type="component" value="Unassembled WGS sequence"/>
</dbReference>
<evidence type="ECO:0000313" key="3">
    <source>
        <dbReference type="Proteomes" id="UP000709295"/>
    </source>
</evidence>
<evidence type="ECO:0000313" key="2">
    <source>
        <dbReference type="EMBL" id="KAG6941704.1"/>
    </source>
</evidence>
<organism evidence="2 3">
    <name type="scientific">Phytophthora aleatoria</name>
    <dbReference type="NCBI Taxonomy" id="2496075"/>
    <lineage>
        <taxon>Eukaryota</taxon>
        <taxon>Sar</taxon>
        <taxon>Stramenopiles</taxon>
        <taxon>Oomycota</taxon>
        <taxon>Peronosporomycetes</taxon>
        <taxon>Peronosporales</taxon>
        <taxon>Peronosporaceae</taxon>
        <taxon>Phytophthora</taxon>
    </lineage>
</organism>
<accession>A0A8J5IAS3</accession>
<dbReference type="EMBL" id="JAENGY010003484">
    <property type="protein sequence ID" value="KAG6941704.1"/>
    <property type="molecule type" value="Genomic_DNA"/>
</dbReference>
<protein>
    <submittedName>
        <fullName evidence="2">Uncharacterized protein</fullName>
    </submittedName>
</protein>
<keyword evidence="1" id="KW-1133">Transmembrane helix</keyword>
<evidence type="ECO:0000256" key="1">
    <source>
        <dbReference type="SAM" id="Phobius"/>
    </source>
</evidence>
<keyword evidence="3" id="KW-1185">Reference proteome</keyword>
<name>A0A8J5IAS3_9STRA</name>
<gene>
    <name evidence="2" type="ORF">JG688_00018531</name>
</gene>
<feature type="non-terminal residue" evidence="2">
    <location>
        <position position="1"/>
    </location>
</feature>
<keyword evidence="1" id="KW-0812">Transmembrane</keyword>
<keyword evidence="1" id="KW-0472">Membrane</keyword>
<proteinExistence type="predicted"/>
<feature type="transmembrane region" description="Helical" evidence="1">
    <location>
        <begin position="42"/>
        <end position="60"/>
    </location>
</feature>
<reference evidence="2" key="1">
    <citation type="submission" date="2021-01" db="EMBL/GenBank/DDBJ databases">
        <title>Phytophthora aleatoria, a newly-described species from Pinus radiata is distinct from Phytophthora cactorum isolates based on comparative genomics.</title>
        <authorList>
            <person name="Mcdougal R."/>
            <person name="Panda P."/>
            <person name="Williams N."/>
            <person name="Studholme D.J."/>
        </authorList>
    </citation>
    <scope>NUCLEOTIDE SEQUENCE</scope>
    <source>
        <strain evidence="2">NZFS 4037</strain>
    </source>
</reference>
<comment type="caution">
    <text evidence="2">The sequence shown here is derived from an EMBL/GenBank/DDBJ whole genome shotgun (WGS) entry which is preliminary data.</text>
</comment>
<sequence>RLADFPIVSSTSPQTPQTEAQCLIDFKEAKQLFTSVQVAMKLIWATIAAAVLLLCAKAEVQSNFRPPKPRYDPCRDVHSRTCYDD</sequence>